<feature type="compositionally biased region" description="Basic and acidic residues" evidence="1">
    <location>
        <begin position="71"/>
        <end position="82"/>
    </location>
</feature>
<dbReference type="Proteomes" id="UP000824890">
    <property type="component" value="Unassembled WGS sequence"/>
</dbReference>
<evidence type="ECO:0000256" key="1">
    <source>
        <dbReference type="SAM" id="MobiDB-lite"/>
    </source>
</evidence>
<feature type="region of interest" description="Disordered" evidence="1">
    <location>
        <begin position="16"/>
        <end position="83"/>
    </location>
</feature>
<reference evidence="2 3" key="1">
    <citation type="submission" date="2021-05" db="EMBL/GenBank/DDBJ databases">
        <title>Genome Assembly of Synthetic Allotetraploid Brassica napus Reveals Homoeologous Exchanges between Subgenomes.</title>
        <authorList>
            <person name="Davis J.T."/>
        </authorList>
    </citation>
    <scope>NUCLEOTIDE SEQUENCE [LARGE SCALE GENOMIC DNA]</scope>
    <source>
        <strain evidence="3">cv. Da-Ae</strain>
        <tissue evidence="2">Seedling</tissue>
    </source>
</reference>
<accession>A0ABQ7YBV6</accession>
<feature type="non-terminal residue" evidence="2">
    <location>
        <position position="180"/>
    </location>
</feature>
<feature type="compositionally biased region" description="Basic residues" evidence="1">
    <location>
        <begin position="54"/>
        <end position="70"/>
    </location>
</feature>
<comment type="caution">
    <text evidence="2">The sequence shown here is derived from an EMBL/GenBank/DDBJ whole genome shotgun (WGS) entry which is preliminary data.</text>
</comment>
<sequence>MGVAVLQPRDCLTDPLSIRNILHPPPQRPNKPTPNRRRRSPPRRQPETSPPPKGSKKKKKNLNHNHVRIPKRGEEKVPDLRSARQIVSDPVMIPSQSRRSTPALFYAGPRLLVRTSRRNHRSDQNLATPHDSSDLRSPINKKNYLFAKFESFSYFFKGNDRNIFLTVEMSFSYGKMVSII</sequence>
<feature type="region of interest" description="Disordered" evidence="1">
    <location>
        <begin position="115"/>
        <end position="135"/>
    </location>
</feature>
<dbReference type="PANTHER" id="PTHR33670:SF18">
    <property type="entry name" value="(RAPE) HYPOTHETICAL PROTEIN"/>
    <property type="match status" value="1"/>
</dbReference>
<protein>
    <submittedName>
        <fullName evidence="2">Uncharacterized protein</fullName>
    </submittedName>
</protein>
<dbReference type="EMBL" id="JAGKQM010000018">
    <property type="protein sequence ID" value="KAH0865675.1"/>
    <property type="molecule type" value="Genomic_DNA"/>
</dbReference>
<gene>
    <name evidence="2" type="ORF">HID58_082886</name>
</gene>
<feature type="compositionally biased region" description="Pro residues" evidence="1">
    <location>
        <begin position="23"/>
        <end position="32"/>
    </location>
</feature>
<evidence type="ECO:0000313" key="3">
    <source>
        <dbReference type="Proteomes" id="UP000824890"/>
    </source>
</evidence>
<organism evidence="2 3">
    <name type="scientific">Brassica napus</name>
    <name type="common">Rape</name>
    <dbReference type="NCBI Taxonomy" id="3708"/>
    <lineage>
        <taxon>Eukaryota</taxon>
        <taxon>Viridiplantae</taxon>
        <taxon>Streptophyta</taxon>
        <taxon>Embryophyta</taxon>
        <taxon>Tracheophyta</taxon>
        <taxon>Spermatophyta</taxon>
        <taxon>Magnoliopsida</taxon>
        <taxon>eudicotyledons</taxon>
        <taxon>Gunneridae</taxon>
        <taxon>Pentapetalae</taxon>
        <taxon>rosids</taxon>
        <taxon>malvids</taxon>
        <taxon>Brassicales</taxon>
        <taxon>Brassicaceae</taxon>
        <taxon>Brassiceae</taxon>
        <taxon>Brassica</taxon>
    </lineage>
</organism>
<dbReference type="PANTHER" id="PTHR33670">
    <property type="entry name" value="SPLICING FACTOR, PROLINE- AND GLUTAMINE-RICH-LIKE"/>
    <property type="match status" value="1"/>
</dbReference>
<proteinExistence type="predicted"/>
<evidence type="ECO:0000313" key="2">
    <source>
        <dbReference type="EMBL" id="KAH0865675.1"/>
    </source>
</evidence>
<name>A0ABQ7YBV6_BRANA</name>
<keyword evidence="3" id="KW-1185">Reference proteome</keyword>